<dbReference type="EMBL" id="FAXA01000369">
    <property type="protein sequence ID" value="CUV03192.1"/>
    <property type="molecule type" value="Genomic_DNA"/>
</dbReference>
<accession>A0A160VAM8</accession>
<dbReference type="PANTHER" id="PTHR23026">
    <property type="entry name" value="NADPH NITROREDUCTASE"/>
    <property type="match status" value="1"/>
</dbReference>
<evidence type="ECO:0000313" key="5">
    <source>
        <dbReference type="EMBL" id="CUV03192.1"/>
    </source>
</evidence>
<dbReference type="InterPro" id="IPR029479">
    <property type="entry name" value="Nitroreductase"/>
</dbReference>
<organism evidence="5">
    <name type="scientific">hydrothermal vent metagenome</name>
    <dbReference type="NCBI Taxonomy" id="652676"/>
    <lineage>
        <taxon>unclassified sequences</taxon>
        <taxon>metagenomes</taxon>
        <taxon>ecological metagenomes</taxon>
    </lineage>
</organism>
<dbReference type="GO" id="GO:0016491">
    <property type="term" value="F:oxidoreductase activity"/>
    <property type="evidence" value="ECO:0007669"/>
    <property type="project" value="UniProtKB-KW"/>
</dbReference>
<dbReference type="InterPro" id="IPR050627">
    <property type="entry name" value="Nitroreductase/BluB"/>
</dbReference>
<gene>
    <name evidence="5" type="ORF">MGWOODY_Clf916</name>
</gene>
<dbReference type="AlphaFoldDB" id="A0A160VAM8"/>
<keyword evidence="2" id="KW-0288">FMN</keyword>
<evidence type="ECO:0000256" key="1">
    <source>
        <dbReference type="ARBA" id="ARBA00022630"/>
    </source>
</evidence>
<dbReference type="Gene3D" id="3.40.109.10">
    <property type="entry name" value="NADH Oxidase"/>
    <property type="match status" value="1"/>
</dbReference>
<dbReference type="PANTHER" id="PTHR23026:SF90">
    <property type="entry name" value="IODOTYROSINE DEIODINASE 1"/>
    <property type="match status" value="1"/>
</dbReference>
<dbReference type="InterPro" id="IPR000415">
    <property type="entry name" value="Nitroreductase-like"/>
</dbReference>
<evidence type="ECO:0000256" key="3">
    <source>
        <dbReference type="ARBA" id="ARBA00023002"/>
    </source>
</evidence>
<reference evidence="5" key="1">
    <citation type="submission" date="2015-10" db="EMBL/GenBank/DDBJ databases">
        <authorList>
            <person name="Gilbert D.G."/>
        </authorList>
    </citation>
    <scope>NUCLEOTIDE SEQUENCE</scope>
</reference>
<keyword evidence="3" id="KW-0560">Oxidoreductase</keyword>
<protein>
    <submittedName>
        <fullName evidence="5">Nitroreductase family protein superfamily</fullName>
    </submittedName>
</protein>
<keyword evidence="1" id="KW-0285">Flavoprotein</keyword>
<evidence type="ECO:0000256" key="2">
    <source>
        <dbReference type="ARBA" id="ARBA00022643"/>
    </source>
</evidence>
<feature type="domain" description="Nitroreductase" evidence="4">
    <location>
        <begin position="15"/>
        <end position="171"/>
    </location>
</feature>
<sequence>MPEKIDLFEAIDTQRGIRYFKPDPVPDELINRLLEAAVKAPSGGAKQGWSFIVIRDPETRRKIGDLYRAGSRFEIGTDLTAQARRAYGGAQHLEDHIEEVPVLILACIQADPGTTPSAASIFPAVQNILLAARGLGLGSVLTTRQTRFEKEIKQLLSIPDDVTTMALLPIGFPADGTRYGPTRRKPLEEVAFVERWGESWQLGSPGYTSNI</sequence>
<proteinExistence type="predicted"/>
<dbReference type="Pfam" id="PF00881">
    <property type="entry name" value="Nitroreductase"/>
    <property type="match status" value="1"/>
</dbReference>
<dbReference type="SUPFAM" id="SSF55469">
    <property type="entry name" value="FMN-dependent nitroreductase-like"/>
    <property type="match status" value="1"/>
</dbReference>
<evidence type="ECO:0000259" key="4">
    <source>
        <dbReference type="Pfam" id="PF00881"/>
    </source>
</evidence>
<name>A0A160VAM8_9ZZZZ</name>